<dbReference type="InterPro" id="IPR027417">
    <property type="entry name" value="P-loop_NTPase"/>
</dbReference>
<dbReference type="EMBL" id="HBGV01016488">
    <property type="protein sequence ID" value="CAD9510930.1"/>
    <property type="molecule type" value="Transcribed_RNA"/>
</dbReference>
<keyword evidence="2" id="KW-0472">Membrane</keyword>
<keyword evidence="2" id="KW-0812">Transmembrane</keyword>
<proteinExistence type="predicted"/>
<sequence>MAPNNDQIPTAQQMEEGISSSASQSTPPSNRKRIILILGASLAVVASVAIASYGNIPEEEEANTDHVRQLNVLDRDSFEDTSEPDIEPIDLPDIDAPAPPDVNLIAMQFSPDEFEGADKVDLVMQGKLHAVSLRYTKNSFSYAYHDRYDGVEVEFCKLDYDLHKVDPSAAPTLGHLYDLSSHCVDHSYKFDLADLVAAAQDYDNQNDSLTHSMKPRGFIFGEGRSGATVISNALGVAHPESTRVVAENPVVSYVLNACNDLKIKHAITDCNPLAQKQAFRDVTYLIGRTNNSRETDLYIKVSPEDSEYMALALDEFPDAKWAFTYRDPNVVLSKNLQKYRNAICRKAKGAPSDAAREHASKMGEDNFANLSIEEACSAHMAAVRNMAISESNSRGTGRLVDYDTEIKTGSAIVDDILPNVFGIDMTDASTGTRVSEQIAKKTGRGGGSGKWTGVDPDEDLSNIPSAITNANIKFFGAEN</sequence>
<evidence type="ECO:0000313" key="3">
    <source>
        <dbReference type="EMBL" id="CAD9510930.1"/>
    </source>
</evidence>
<reference evidence="3" key="1">
    <citation type="submission" date="2021-01" db="EMBL/GenBank/DDBJ databases">
        <authorList>
            <person name="Corre E."/>
            <person name="Pelletier E."/>
            <person name="Niang G."/>
            <person name="Scheremetjew M."/>
            <person name="Finn R."/>
            <person name="Kale V."/>
            <person name="Holt S."/>
            <person name="Cochrane G."/>
            <person name="Meng A."/>
            <person name="Brown T."/>
            <person name="Cohen L."/>
        </authorList>
    </citation>
    <scope>NUCLEOTIDE SEQUENCE</scope>
    <source>
        <strain evidence="3">CCMP826</strain>
    </source>
</reference>
<organism evidence="3">
    <name type="scientific">Helicotheca tamesis</name>
    <dbReference type="NCBI Taxonomy" id="374047"/>
    <lineage>
        <taxon>Eukaryota</taxon>
        <taxon>Sar</taxon>
        <taxon>Stramenopiles</taxon>
        <taxon>Ochrophyta</taxon>
        <taxon>Bacillariophyta</taxon>
        <taxon>Mediophyceae</taxon>
        <taxon>Lithodesmiophycidae</taxon>
        <taxon>Lithodesmiales</taxon>
        <taxon>Lithodesmiaceae</taxon>
        <taxon>Helicotheca</taxon>
    </lineage>
</organism>
<name>A0A7S2I784_9STRA</name>
<feature type="compositionally biased region" description="Low complexity" evidence="1">
    <location>
        <begin position="19"/>
        <end position="29"/>
    </location>
</feature>
<protein>
    <submittedName>
        <fullName evidence="3">Uncharacterized protein</fullName>
    </submittedName>
</protein>
<evidence type="ECO:0000256" key="2">
    <source>
        <dbReference type="SAM" id="Phobius"/>
    </source>
</evidence>
<dbReference type="Gene3D" id="3.40.50.300">
    <property type="entry name" value="P-loop containing nucleotide triphosphate hydrolases"/>
    <property type="match status" value="1"/>
</dbReference>
<feature type="compositionally biased region" description="Polar residues" evidence="1">
    <location>
        <begin position="1"/>
        <end position="13"/>
    </location>
</feature>
<dbReference type="AlphaFoldDB" id="A0A7S2I784"/>
<feature type="transmembrane region" description="Helical" evidence="2">
    <location>
        <begin position="34"/>
        <end position="54"/>
    </location>
</feature>
<keyword evidence="2" id="KW-1133">Transmembrane helix</keyword>
<feature type="region of interest" description="Disordered" evidence="1">
    <location>
        <begin position="1"/>
        <end position="29"/>
    </location>
</feature>
<gene>
    <name evidence="3" type="ORF">HTAM1171_LOCUS10120</name>
</gene>
<evidence type="ECO:0000256" key="1">
    <source>
        <dbReference type="SAM" id="MobiDB-lite"/>
    </source>
</evidence>
<accession>A0A7S2I784</accession>